<dbReference type="EC" id="2.1.1.198" evidence="6"/>
<dbReference type="Pfam" id="PF00590">
    <property type="entry name" value="TP_methylase"/>
    <property type="match status" value="1"/>
</dbReference>
<protein>
    <recommendedName>
        <fullName evidence="6">Ribosomal RNA small subunit methyltransferase I</fullName>
        <ecNumber evidence="6">2.1.1.198</ecNumber>
    </recommendedName>
    <alternativeName>
        <fullName evidence="6">16S rRNA 2'-O-ribose C1402 methyltransferase</fullName>
    </alternativeName>
    <alternativeName>
        <fullName evidence="6">rRNA (cytidine-2'-O-)-methyltransferase RsmI</fullName>
    </alternativeName>
</protein>
<evidence type="ECO:0000256" key="6">
    <source>
        <dbReference type="HAMAP-Rule" id="MF_01877"/>
    </source>
</evidence>
<dbReference type="Proteomes" id="UP000248724">
    <property type="component" value="Unassembled WGS sequence"/>
</dbReference>
<keyword evidence="5 6" id="KW-0949">S-adenosyl-L-methionine</keyword>
<dbReference type="PANTHER" id="PTHR46111:SF1">
    <property type="entry name" value="RIBOSOMAL RNA SMALL SUBUNIT METHYLTRANSFERASE I"/>
    <property type="match status" value="1"/>
</dbReference>
<dbReference type="GO" id="GO:0005737">
    <property type="term" value="C:cytoplasm"/>
    <property type="evidence" value="ECO:0007669"/>
    <property type="project" value="UniProtKB-SubCell"/>
</dbReference>
<comment type="caution">
    <text evidence="8">The sequence shown here is derived from an EMBL/GenBank/DDBJ whole genome shotgun (WGS) entry which is preliminary data.</text>
</comment>
<dbReference type="PIRSF" id="PIRSF005917">
    <property type="entry name" value="MTase_YraL"/>
    <property type="match status" value="1"/>
</dbReference>
<keyword evidence="4 6" id="KW-0808">Transferase</keyword>
<dbReference type="NCBIfam" id="TIGR00096">
    <property type="entry name" value="16S rRNA (cytidine(1402)-2'-O)-methyltransferase"/>
    <property type="match status" value="1"/>
</dbReference>
<dbReference type="InterPro" id="IPR008189">
    <property type="entry name" value="rRNA_ssu_MeTfrase_I"/>
</dbReference>
<accession>A0A2W5Z5Y5</accession>
<evidence type="ECO:0000256" key="3">
    <source>
        <dbReference type="ARBA" id="ARBA00022603"/>
    </source>
</evidence>
<dbReference type="InterPro" id="IPR035996">
    <property type="entry name" value="4pyrrol_Methylase_sf"/>
</dbReference>
<feature type="domain" description="Tetrapyrrole methylase" evidence="7">
    <location>
        <begin position="12"/>
        <end position="210"/>
    </location>
</feature>
<dbReference type="AlphaFoldDB" id="A0A2W5Z5Y5"/>
<keyword evidence="2 6" id="KW-0698">rRNA processing</keyword>
<dbReference type="HAMAP" id="MF_01877">
    <property type="entry name" value="16SrRNA_methyltr_I"/>
    <property type="match status" value="1"/>
</dbReference>
<evidence type="ECO:0000256" key="2">
    <source>
        <dbReference type="ARBA" id="ARBA00022552"/>
    </source>
</evidence>
<evidence type="ECO:0000256" key="5">
    <source>
        <dbReference type="ARBA" id="ARBA00022691"/>
    </source>
</evidence>
<name>A0A2W5Z5Y5_9BACT</name>
<dbReference type="GO" id="GO:0070677">
    <property type="term" value="F:rRNA (cytosine-2'-O-)-methyltransferase activity"/>
    <property type="evidence" value="ECO:0007669"/>
    <property type="project" value="UniProtKB-UniRule"/>
</dbReference>
<comment type="function">
    <text evidence="6">Catalyzes the 2'-O-methylation of the ribose of cytidine 1402 (C1402) in 16S rRNA.</text>
</comment>
<proteinExistence type="inferred from homology"/>
<dbReference type="InterPro" id="IPR014776">
    <property type="entry name" value="4pyrrole_Mease_sub2"/>
</dbReference>
<evidence type="ECO:0000313" key="9">
    <source>
        <dbReference type="Proteomes" id="UP000248724"/>
    </source>
</evidence>
<evidence type="ECO:0000259" key="7">
    <source>
        <dbReference type="Pfam" id="PF00590"/>
    </source>
</evidence>
<reference evidence="8 9" key="1">
    <citation type="journal article" date="2017" name="Nature">
        <title>Atmospheric trace gases support primary production in Antarctic desert surface soil.</title>
        <authorList>
            <person name="Ji M."/>
            <person name="Greening C."/>
            <person name="Vanwonterghem I."/>
            <person name="Carere C.R."/>
            <person name="Bay S.K."/>
            <person name="Steen J.A."/>
            <person name="Montgomery K."/>
            <person name="Lines T."/>
            <person name="Beardall J."/>
            <person name="van Dorst J."/>
            <person name="Snape I."/>
            <person name="Stott M.B."/>
            <person name="Hugenholtz P."/>
            <person name="Ferrari B.C."/>
        </authorList>
    </citation>
    <scope>NUCLEOTIDE SEQUENCE [LARGE SCALE GENOMIC DNA]</scope>
    <source>
        <strain evidence="8">RRmetagenome_bin12</strain>
    </source>
</reference>
<keyword evidence="1 6" id="KW-0963">Cytoplasm</keyword>
<dbReference type="CDD" id="cd11648">
    <property type="entry name" value="RsmI"/>
    <property type="match status" value="1"/>
</dbReference>
<dbReference type="SUPFAM" id="SSF53790">
    <property type="entry name" value="Tetrapyrrole methylase"/>
    <property type="match status" value="1"/>
</dbReference>
<gene>
    <name evidence="6 8" type="primary">rsmI</name>
    <name evidence="8" type="ORF">DLM65_13755</name>
</gene>
<dbReference type="InterPro" id="IPR014777">
    <property type="entry name" value="4pyrrole_Mease_sub1"/>
</dbReference>
<dbReference type="EMBL" id="QHBU01000268">
    <property type="protein sequence ID" value="PZR78136.1"/>
    <property type="molecule type" value="Genomic_DNA"/>
</dbReference>
<evidence type="ECO:0000313" key="8">
    <source>
        <dbReference type="EMBL" id="PZR78136.1"/>
    </source>
</evidence>
<evidence type="ECO:0000256" key="4">
    <source>
        <dbReference type="ARBA" id="ARBA00022679"/>
    </source>
</evidence>
<comment type="catalytic activity">
    <reaction evidence="6">
        <text>cytidine(1402) in 16S rRNA + S-adenosyl-L-methionine = 2'-O-methylcytidine(1402) in 16S rRNA + S-adenosyl-L-homocysteine + H(+)</text>
        <dbReference type="Rhea" id="RHEA:42924"/>
        <dbReference type="Rhea" id="RHEA-COMP:10285"/>
        <dbReference type="Rhea" id="RHEA-COMP:10286"/>
        <dbReference type="ChEBI" id="CHEBI:15378"/>
        <dbReference type="ChEBI" id="CHEBI:57856"/>
        <dbReference type="ChEBI" id="CHEBI:59789"/>
        <dbReference type="ChEBI" id="CHEBI:74495"/>
        <dbReference type="ChEBI" id="CHEBI:82748"/>
        <dbReference type="EC" id="2.1.1.198"/>
    </reaction>
</comment>
<dbReference type="Gene3D" id="3.30.950.10">
    <property type="entry name" value="Methyltransferase, Cobalt-precorrin-4 Transmethylase, Domain 2"/>
    <property type="match status" value="1"/>
</dbReference>
<sequence>MGYLSGTSAGLLHVVATPIGNLEDITLRALRVLRECDAVVAEDTRRTRQLLTAHGIARPLLSLPAHDEARRVPALVARLVAGDTLALCTDAGTPVVSDPGAFLVQAAREAGVTVVPVPGPSALTAALAGSGLRGDRVCFLGFLPRSPGKLRRTVESGLLSDSTVAFYESPLRLARTLALIAPSCGERPVVVARELTKVHETFHTGTAAALAEAFAAQPPRGECTVLIGAS</sequence>
<organism evidence="8 9">
    <name type="scientific">Candidatus Aeolococcus gillhamiae</name>
    <dbReference type="NCBI Taxonomy" id="3127015"/>
    <lineage>
        <taxon>Bacteria</taxon>
        <taxon>Bacillati</taxon>
        <taxon>Candidatus Dormiibacterota</taxon>
        <taxon>Candidatus Dormibacteria</taxon>
        <taxon>Candidatus Aeolococcales</taxon>
        <taxon>Candidatus Aeolococcaceae</taxon>
        <taxon>Candidatus Aeolococcus</taxon>
    </lineage>
</organism>
<evidence type="ECO:0000256" key="1">
    <source>
        <dbReference type="ARBA" id="ARBA00022490"/>
    </source>
</evidence>
<dbReference type="Gene3D" id="3.40.1010.10">
    <property type="entry name" value="Cobalt-precorrin-4 Transmethylase, Domain 1"/>
    <property type="match status" value="1"/>
</dbReference>
<dbReference type="FunFam" id="3.40.1010.10:FF:000007">
    <property type="entry name" value="Ribosomal RNA small subunit methyltransferase I"/>
    <property type="match status" value="1"/>
</dbReference>
<dbReference type="InterPro" id="IPR000878">
    <property type="entry name" value="4pyrrol_Mease"/>
</dbReference>
<comment type="similarity">
    <text evidence="6">Belongs to the methyltransferase superfamily. RsmI family.</text>
</comment>
<comment type="subcellular location">
    <subcellularLocation>
        <location evidence="6">Cytoplasm</location>
    </subcellularLocation>
</comment>
<dbReference type="PANTHER" id="PTHR46111">
    <property type="entry name" value="RIBOSOMAL RNA SMALL SUBUNIT METHYLTRANSFERASE I"/>
    <property type="match status" value="1"/>
</dbReference>
<keyword evidence="3 6" id="KW-0489">Methyltransferase</keyword>